<dbReference type="Gene3D" id="3.40.50.2000">
    <property type="entry name" value="Glycogen Phosphorylase B"/>
    <property type="match status" value="2"/>
</dbReference>
<dbReference type="PANTHER" id="PTHR12526:SF630">
    <property type="entry name" value="GLYCOSYLTRANSFERASE"/>
    <property type="match status" value="1"/>
</dbReference>
<gene>
    <name evidence="3" type="ORF">Msub_20780</name>
</gene>
<comment type="caution">
    <text evidence="3">The sequence shown here is derived from an EMBL/GenBank/DDBJ whole genome shotgun (WGS) entry which is preliminary data.</text>
</comment>
<dbReference type="Proteomes" id="UP000036102">
    <property type="component" value="Unassembled WGS sequence"/>
</dbReference>
<evidence type="ECO:0000313" key="4">
    <source>
        <dbReference type="Proteomes" id="UP000036102"/>
    </source>
</evidence>
<dbReference type="RefSeq" id="WP_048497800.1">
    <property type="nucleotide sequence ID" value="NZ_LFBU01000002.1"/>
</dbReference>
<dbReference type="AlphaFoldDB" id="A0A0J7J4R9"/>
<dbReference type="OrthoDB" id="9795746at2"/>
<accession>A0A0J7J4R9</accession>
<dbReference type="PANTHER" id="PTHR12526">
    <property type="entry name" value="GLYCOSYLTRANSFERASE"/>
    <property type="match status" value="1"/>
</dbReference>
<dbReference type="EMBL" id="LFBU01000002">
    <property type="protein sequence ID" value="KMQ73568.1"/>
    <property type="molecule type" value="Genomic_DNA"/>
</dbReference>
<dbReference type="STRING" id="1658765.Msub_20780"/>
<dbReference type="CDD" id="cd03811">
    <property type="entry name" value="GT4_GT28_WabH-like"/>
    <property type="match status" value="1"/>
</dbReference>
<feature type="domain" description="Glycosyl transferase family 1" evidence="1">
    <location>
        <begin position="163"/>
        <end position="307"/>
    </location>
</feature>
<keyword evidence="4" id="KW-1185">Reference proteome</keyword>
<evidence type="ECO:0000259" key="2">
    <source>
        <dbReference type="Pfam" id="PF13439"/>
    </source>
</evidence>
<dbReference type="PATRIC" id="fig|1658765.3.peg.4044"/>
<dbReference type="SUPFAM" id="SSF53756">
    <property type="entry name" value="UDP-Glycosyltransferase/glycogen phosphorylase"/>
    <property type="match status" value="1"/>
</dbReference>
<dbReference type="InterPro" id="IPR001296">
    <property type="entry name" value="Glyco_trans_1"/>
</dbReference>
<keyword evidence="3" id="KW-0808">Transferase</keyword>
<feature type="domain" description="Glycosyltransferase subfamily 4-like N-terminal" evidence="2">
    <location>
        <begin position="13"/>
        <end position="146"/>
    </location>
</feature>
<reference evidence="3 4" key="1">
    <citation type="submission" date="2015-06" db="EMBL/GenBank/DDBJ databases">
        <title>Marinobacter subterrani, a genetically tractable neutrophilic iron-oxidizing strain isolated from the Soudan Iron Mine.</title>
        <authorList>
            <person name="Bonis B.M."/>
            <person name="Gralnick J.A."/>
        </authorList>
    </citation>
    <scope>NUCLEOTIDE SEQUENCE [LARGE SCALE GENOMIC DNA]</scope>
    <source>
        <strain evidence="3 4">JG233</strain>
    </source>
</reference>
<dbReference type="GO" id="GO:0016757">
    <property type="term" value="F:glycosyltransferase activity"/>
    <property type="evidence" value="ECO:0007669"/>
    <property type="project" value="InterPro"/>
</dbReference>
<name>A0A0J7J4R9_9GAMM</name>
<sequence>MKVCQIMAGDEEGGLENHFVELCNGLADRIDEVVVIAHEKYGDRFRPEVRFLPLDLSGSRRNPWLLFCLARLIRQEAPDIVHAQANKAVDMLARIHAFVPGYRIGTLHGRKKNLGMFARMQTVVGVSRGVVEGLKHPDVRVVYNGIRPYTGSQYDRPELARLLGLDPGLGITLAVGRLAPVKAFDNLINAWCESFGQLLIVGDGPERSALEVLIKSRGLGKRVVLAGFRDDVRALMSAADLLVFSSHREGFSYVLVEALLAGLPVLSTAVPGAIEVLPEDYLVPVNDVPALHRALQRVLEAPEVARRDQSALFEWARQALTIDRMLADTVEIYSSVIRNREGC</sequence>
<evidence type="ECO:0000259" key="1">
    <source>
        <dbReference type="Pfam" id="PF00534"/>
    </source>
</evidence>
<protein>
    <submittedName>
        <fullName evidence="3">Glycosyltransferase involved in cell wall bisynthesis</fullName>
    </submittedName>
</protein>
<dbReference type="Pfam" id="PF13439">
    <property type="entry name" value="Glyco_transf_4"/>
    <property type="match status" value="1"/>
</dbReference>
<evidence type="ECO:0000313" key="3">
    <source>
        <dbReference type="EMBL" id="KMQ73568.1"/>
    </source>
</evidence>
<organism evidence="3 4">
    <name type="scientific">Marinobacter subterrani</name>
    <dbReference type="NCBI Taxonomy" id="1658765"/>
    <lineage>
        <taxon>Bacteria</taxon>
        <taxon>Pseudomonadati</taxon>
        <taxon>Pseudomonadota</taxon>
        <taxon>Gammaproteobacteria</taxon>
        <taxon>Pseudomonadales</taxon>
        <taxon>Marinobacteraceae</taxon>
        <taxon>Marinobacter</taxon>
    </lineage>
</organism>
<dbReference type="Pfam" id="PF00534">
    <property type="entry name" value="Glycos_transf_1"/>
    <property type="match status" value="1"/>
</dbReference>
<dbReference type="InterPro" id="IPR028098">
    <property type="entry name" value="Glyco_trans_4-like_N"/>
</dbReference>
<proteinExistence type="predicted"/>
<dbReference type="GO" id="GO:1901135">
    <property type="term" value="P:carbohydrate derivative metabolic process"/>
    <property type="evidence" value="ECO:0007669"/>
    <property type="project" value="UniProtKB-ARBA"/>
</dbReference>